<sequence>MTTATEKILDLPFDVTPDPDEFIRAAMEWHFNPETGCAFWLERAKTLAFDPRADVRTHTDLRLFPNVAAELREVRAEDLIPKGYGKRPDVVGFYESGGTTGTPKRVVLMRDWLERMVSWSNAHLDRHGVPRGVNWLGIIPTGPHVVATLFHRHARTHGTHGFTIDLDPRWVKKLIAGRRFADAEAYAGHVVDQAVDVLRTQDVGLLTITPPLLDRIASDDALVDLVNSQVKAIRWGGTQMDPDSRNLFKNEIFPDIAMCGEYGSTMMIGVAGERAGLESGSPCVFDPFSPYVTFTVVDAKTGEHVPEGQRGQVVVNHVSKSFLLPNNLERDLATRMPAVEGTVGHAVADIAPVATFEDEAVIEGVY</sequence>
<reference evidence="1 2" key="1">
    <citation type="submission" date="2020-10" db="EMBL/GenBank/DDBJ databases">
        <title>Identification of Nocardia species via Next-generation sequencing and recognition of intraspecies genetic diversity.</title>
        <authorList>
            <person name="Li P."/>
            <person name="Li P."/>
            <person name="Lu B."/>
        </authorList>
    </citation>
    <scope>NUCLEOTIDE SEQUENCE [LARGE SCALE GENOMIC DNA]</scope>
    <source>
        <strain evidence="1 2">BJ06-0143</strain>
    </source>
</reference>
<dbReference type="RefSeq" id="WP_195002751.1">
    <property type="nucleotide sequence ID" value="NZ_JADLQN010000002.1"/>
</dbReference>
<dbReference type="InterPro" id="IPR042099">
    <property type="entry name" value="ANL_N_sf"/>
</dbReference>
<comment type="caution">
    <text evidence="1">The sequence shown here is derived from an EMBL/GenBank/DDBJ whole genome shotgun (WGS) entry which is preliminary data.</text>
</comment>
<dbReference type="SUPFAM" id="SSF56801">
    <property type="entry name" value="Acetyl-CoA synthetase-like"/>
    <property type="match status" value="1"/>
</dbReference>
<keyword evidence="2" id="KW-1185">Reference proteome</keyword>
<name>A0ABS0DBL2_9NOCA</name>
<accession>A0ABS0DBL2</accession>
<gene>
    <name evidence="1" type="ORF">IU449_15160</name>
</gene>
<dbReference type="EMBL" id="JADLQN010000002">
    <property type="protein sequence ID" value="MBF6355869.1"/>
    <property type="molecule type" value="Genomic_DNA"/>
</dbReference>
<organism evidence="1 2">
    <name type="scientific">Nocardia higoensis</name>
    <dbReference type="NCBI Taxonomy" id="228599"/>
    <lineage>
        <taxon>Bacteria</taxon>
        <taxon>Bacillati</taxon>
        <taxon>Actinomycetota</taxon>
        <taxon>Actinomycetes</taxon>
        <taxon>Mycobacteriales</taxon>
        <taxon>Nocardiaceae</taxon>
        <taxon>Nocardia</taxon>
    </lineage>
</organism>
<evidence type="ECO:0000313" key="1">
    <source>
        <dbReference type="EMBL" id="MBF6355869.1"/>
    </source>
</evidence>
<dbReference type="Proteomes" id="UP000707731">
    <property type="component" value="Unassembled WGS sequence"/>
</dbReference>
<dbReference type="Gene3D" id="3.40.50.12780">
    <property type="entry name" value="N-terminal domain of ligase-like"/>
    <property type="match status" value="1"/>
</dbReference>
<proteinExistence type="predicted"/>
<protein>
    <submittedName>
        <fullName evidence="1">Phenazine antibiotic biosynthesis protein</fullName>
    </submittedName>
</protein>
<evidence type="ECO:0000313" key="2">
    <source>
        <dbReference type="Proteomes" id="UP000707731"/>
    </source>
</evidence>